<evidence type="ECO:0000313" key="3">
    <source>
        <dbReference type="Proteomes" id="UP001144205"/>
    </source>
</evidence>
<comment type="caution">
    <text evidence="2">The sequence shown here is derived from an EMBL/GenBank/DDBJ whole genome shotgun (WGS) entry which is preliminary data.</text>
</comment>
<dbReference type="PANTHER" id="PTHR43792:SF1">
    <property type="entry name" value="N-ACETYLTRANSFERASE DOMAIN-CONTAINING PROTEIN"/>
    <property type="match status" value="1"/>
</dbReference>
<sequence>MVEVVTERLVWRPARAEDAEALHALFSDWDVVRMSGTIPWPPDRAETAARCQPVDPAEGLVGHVFAGAALVGTCSVRQSEKGPMLGYLIAPFAWGRGYATEISAALLAEIWPRYDWPWVRATVFEDNPASIRVIEKLGFAEVERGEGSSRARGGGPVPVRRYRLYRP</sequence>
<organism evidence="2 3">
    <name type="scientific">Sinisalibacter aestuarii</name>
    <dbReference type="NCBI Taxonomy" id="2949426"/>
    <lineage>
        <taxon>Bacteria</taxon>
        <taxon>Pseudomonadati</taxon>
        <taxon>Pseudomonadota</taxon>
        <taxon>Alphaproteobacteria</taxon>
        <taxon>Rhodobacterales</taxon>
        <taxon>Roseobacteraceae</taxon>
        <taxon>Sinisalibacter</taxon>
    </lineage>
</organism>
<dbReference type="PANTHER" id="PTHR43792">
    <property type="entry name" value="GNAT FAMILY, PUTATIVE (AFU_ORTHOLOGUE AFUA_3G00765)-RELATED-RELATED"/>
    <property type="match status" value="1"/>
</dbReference>
<dbReference type="InterPro" id="IPR000182">
    <property type="entry name" value="GNAT_dom"/>
</dbReference>
<dbReference type="Gene3D" id="3.40.630.30">
    <property type="match status" value="1"/>
</dbReference>
<dbReference type="SUPFAM" id="SSF55729">
    <property type="entry name" value="Acyl-CoA N-acyltransferases (Nat)"/>
    <property type="match status" value="1"/>
</dbReference>
<reference evidence="2" key="1">
    <citation type="journal article" date="2023" name="Int. J. Syst. Evol. Microbiol.">
        <title>Sinisalibacter aestuarii sp. nov., isolated from estuarine sediment of the Arakawa River.</title>
        <authorList>
            <person name="Arafat S.T."/>
            <person name="Hirano S."/>
            <person name="Sato A."/>
            <person name="Takeuchi K."/>
            <person name="Yasuda T."/>
            <person name="Terahara T."/>
            <person name="Hamada M."/>
            <person name="Kobayashi T."/>
        </authorList>
    </citation>
    <scope>NUCLEOTIDE SEQUENCE</scope>
    <source>
        <strain evidence="2">B-399</strain>
    </source>
</reference>
<dbReference type="PROSITE" id="PS51186">
    <property type="entry name" value="GNAT"/>
    <property type="match status" value="1"/>
</dbReference>
<dbReference type="EMBL" id="BROH01000004">
    <property type="protein sequence ID" value="GKY87921.1"/>
    <property type="molecule type" value="Genomic_DNA"/>
</dbReference>
<evidence type="ECO:0000313" key="2">
    <source>
        <dbReference type="EMBL" id="GKY87921.1"/>
    </source>
</evidence>
<accession>A0ABQ5LU94</accession>
<dbReference type="RefSeq" id="WP_281841907.1">
    <property type="nucleotide sequence ID" value="NZ_BROH01000004.1"/>
</dbReference>
<proteinExistence type="predicted"/>
<evidence type="ECO:0000259" key="1">
    <source>
        <dbReference type="PROSITE" id="PS51186"/>
    </source>
</evidence>
<name>A0ABQ5LU94_9RHOB</name>
<dbReference type="InterPro" id="IPR051531">
    <property type="entry name" value="N-acetyltransferase"/>
</dbReference>
<feature type="domain" description="N-acetyltransferase" evidence="1">
    <location>
        <begin position="9"/>
        <end position="167"/>
    </location>
</feature>
<dbReference type="InterPro" id="IPR016181">
    <property type="entry name" value="Acyl_CoA_acyltransferase"/>
</dbReference>
<gene>
    <name evidence="2" type="ORF">STA1M1_17900</name>
</gene>
<dbReference type="Pfam" id="PF13302">
    <property type="entry name" value="Acetyltransf_3"/>
    <property type="match status" value="1"/>
</dbReference>
<protein>
    <recommendedName>
        <fullName evidence="1">N-acetyltransferase domain-containing protein</fullName>
    </recommendedName>
</protein>
<keyword evidence="3" id="KW-1185">Reference proteome</keyword>
<dbReference type="Proteomes" id="UP001144205">
    <property type="component" value="Unassembled WGS sequence"/>
</dbReference>